<dbReference type="EC" id="4.2.1.136" evidence="19"/>
<evidence type="ECO:0000256" key="16">
    <source>
        <dbReference type="ARBA" id="ARBA00049209"/>
    </source>
</evidence>
<dbReference type="SUPFAM" id="SSF53613">
    <property type="entry name" value="Ribokinase-like"/>
    <property type="match status" value="1"/>
</dbReference>
<evidence type="ECO:0000256" key="8">
    <source>
        <dbReference type="ARBA" id="ARBA00022857"/>
    </source>
</evidence>
<comment type="catalytic activity">
    <reaction evidence="1 18 19">
        <text>(6R)-NADHX = (6S)-NADHX</text>
        <dbReference type="Rhea" id="RHEA:32215"/>
        <dbReference type="ChEBI" id="CHEBI:64074"/>
        <dbReference type="ChEBI" id="CHEBI:64075"/>
        <dbReference type="EC" id="5.1.99.6"/>
    </reaction>
</comment>
<dbReference type="OrthoDB" id="9806925at2"/>
<dbReference type="PROSITE" id="PS51383">
    <property type="entry name" value="YJEF_C_3"/>
    <property type="match status" value="1"/>
</dbReference>
<keyword evidence="7 17" id="KW-0067">ATP-binding</keyword>
<feature type="domain" description="YjeF C-terminal" evidence="20">
    <location>
        <begin position="227"/>
        <end position="495"/>
    </location>
</feature>
<dbReference type="GO" id="GO:0005524">
    <property type="term" value="F:ATP binding"/>
    <property type="evidence" value="ECO:0007669"/>
    <property type="project" value="UniProtKB-UniRule"/>
</dbReference>
<dbReference type="Gene3D" id="3.40.1190.20">
    <property type="match status" value="1"/>
</dbReference>
<keyword evidence="11 18" id="KW-0413">Isomerase</keyword>
<feature type="binding site" evidence="17">
    <location>
        <position position="370"/>
    </location>
    <ligand>
        <name>(6S)-NADPHX</name>
        <dbReference type="ChEBI" id="CHEBI:64076"/>
    </ligand>
</feature>
<dbReference type="PANTHER" id="PTHR12592:SF0">
    <property type="entry name" value="ATP-DEPENDENT (S)-NAD(P)H-HYDRATE DEHYDRATASE"/>
    <property type="match status" value="1"/>
</dbReference>
<feature type="binding site" evidence="17">
    <location>
        <position position="262"/>
    </location>
    <ligand>
        <name>(6S)-NADPHX</name>
        <dbReference type="ChEBI" id="CHEBI:64076"/>
    </ligand>
</feature>
<keyword evidence="13" id="KW-0511">Multifunctional enzyme</keyword>
<feature type="binding site" evidence="18">
    <location>
        <begin position="61"/>
        <end position="65"/>
    </location>
    <ligand>
        <name>(6S)-NADPHX</name>
        <dbReference type="ChEBI" id="CHEBI:64076"/>
    </ligand>
</feature>
<dbReference type="InterPro" id="IPR029056">
    <property type="entry name" value="Ribokinase-like"/>
</dbReference>
<dbReference type="NCBIfam" id="TIGR00197">
    <property type="entry name" value="yjeF_nterm"/>
    <property type="match status" value="1"/>
</dbReference>
<evidence type="ECO:0000259" key="20">
    <source>
        <dbReference type="PROSITE" id="PS51383"/>
    </source>
</evidence>
<dbReference type="HAMAP" id="MF_01965">
    <property type="entry name" value="NADHX_dehydratase"/>
    <property type="match status" value="1"/>
</dbReference>
<evidence type="ECO:0000256" key="3">
    <source>
        <dbReference type="ARBA" id="ARBA00006001"/>
    </source>
</evidence>
<dbReference type="STRING" id="379097.SE23_01275"/>
<evidence type="ECO:0000256" key="9">
    <source>
        <dbReference type="ARBA" id="ARBA00022958"/>
    </source>
</evidence>
<comment type="similarity">
    <text evidence="17">Belongs to the NnrD/CARKD family.</text>
</comment>
<evidence type="ECO:0000256" key="18">
    <source>
        <dbReference type="HAMAP-Rule" id="MF_01966"/>
    </source>
</evidence>
<comment type="similarity">
    <text evidence="4 19">In the C-terminal section; belongs to the NnrD/CARKD family.</text>
</comment>
<reference evidence="22 23" key="1">
    <citation type="submission" date="2014-10" db="EMBL/GenBank/DDBJ databases">
        <title>Genome sequencing of Vibrio sinaloensis T08.</title>
        <authorList>
            <person name="Chan K.-G."/>
            <person name="Mohamad N.I."/>
        </authorList>
    </citation>
    <scope>NUCLEOTIDE SEQUENCE [LARGE SCALE GENOMIC DNA]</scope>
    <source>
        <strain evidence="22 23">T08</strain>
    </source>
</reference>
<evidence type="ECO:0000313" key="22">
    <source>
        <dbReference type="EMBL" id="KGY07013.1"/>
    </source>
</evidence>
<comment type="caution">
    <text evidence="18">Lacks conserved residue(s) required for the propagation of feature annotation.</text>
</comment>
<name>A0A0A5JGE5_PHOS4</name>
<comment type="catalytic activity">
    <reaction evidence="15 17 19">
        <text>(6S)-NADHX + ADP = AMP + phosphate + NADH + H(+)</text>
        <dbReference type="Rhea" id="RHEA:32223"/>
        <dbReference type="ChEBI" id="CHEBI:15378"/>
        <dbReference type="ChEBI" id="CHEBI:43474"/>
        <dbReference type="ChEBI" id="CHEBI:57945"/>
        <dbReference type="ChEBI" id="CHEBI:64074"/>
        <dbReference type="ChEBI" id="CHEBI:456215"/>
        <dbReference type="ChEBI" id="CHEBI:456216"/>
        <dbReference type="EC" id="4.2.1.136"/>
    </reaction>
</comment>
<dbReference type="InterPro" id="IPR004443">
    <property type="entry name" value="YjeF_N_dom"/>
</dbReference>
<dbReference type="EMBL" id="JRWP01000057">
    <property type="protein sequence ID" value="KGY07013.1"/>
    <property type="molecule type" value="Genomic_DNA"/>
</dbReference>
<evidence type="ECO:0000256" key="5">
    <source>
        <dbReference type="ARBA" id="ARBA00022723"/>
    </source>
</evidence>
<dbReference type="NCBIfam" id="TIGR00196">
    <property type="entry name" value="yjeF_cterm"/>
    <property type="match status" value="1"/>
</dbReference>
<comment type="catalytic activity">
    <reaction evidence="16 17 19">
        <text>(6S)-NADPHX + ADP = AMP + phosphate + NADPH + H(+)</text>
        <dbReference type="Rhea" id="RHEA:32235"/>
        <dbReference type="ChEBI" id="CHEBI:15378"/>
        <dbReference type="ChEBI" id="CHEBI:43474"/>
        <dbReference type="ChEBI" id="CHEBI:57783"/>
        <dbReference type="ChEBI" id="CHEBI:64076"/>
        <dbReference type="ChEBI" id="CHEBI:456215"/>
        <dbReference type="ChEBI" id="CHEBI:456216"/>
        <dbReference type="EC" id="4.2.1.136"/>
    </reaction>
</comment>
<keyword evidence="8 17" id="KW-0521">NADP</keyword>
<comment type="function">
    <text evidence="17">Catalyzes the dehydration of the S-form of NAD(P)HX at the expense of ADP, which is converted to AMP. Together with NAD(P)HX epimerase, which catalyzes the epimerization of the S- and R-forms, the enzyme allows the repair of both epimers of NAD(P)HX, a damaged form of NAD(P)H that is a result of enzymatic or heat-dependent hydration.</text>
</comment>
<dbReference type="GO" id="GO:0110051">
    <property type="term" value="P:metabolite repair"/>
    <property type="evidence" value="ECO:0007669"/>
    <property type="project" value="TreeGrafter"/>
</dbReference>
<evidence type="ECO:0000256" key="10">
    <source>
        <dbReference type="ARBA" id="ARBA00023027"/>
    </source>
</evidence>
<dbReference type="InterPro" id="IPR000631">
    <property type="entry name" value="CARKD"/>
</dbReference>
<evidence type="ECO:0000256" key="19">
    <source>
        <dbReference type="PIRNR" id="PIRNR017184"/>
    </source>
</evidence>
<feature type="domain" description="YjeF N-terminal" evidence="21">
    <location>
        <begin position="13"/>
        <end position="217"/>
    </location>
</feature>
<evidence type="ECO:0000256" key="17">
    <source>
        <dbReference type="HAMAP-Rule" id="MF_01965"/>
    </source>
</evidence>
<comment type="similarity">
    <text evidence="3 19">In the N-terminal section; belongs to the NnrE/AIBP family.</text>
</comment>
<dbReference type="GO" id="GO:0052856">
    <property type="term" value="F:NAD(P)HX epimerase activity"/>
    <property type="evidence" value="ECO:0007669"/>
    <property type="project" value="UniProtKB-UniRule"/>
</dbReference>
<sequence length="498" mass="52128">MTLPLYLYTAEQVKRGEVVAAQQAGVELYQLMLRAGEATFALLQEQYPNAAHITVVCGAGNNGGDGFVVARLAKEAGLDVDLFLTSDATRLMGDAAQAYQAWLTAGGRLTSFDKFETSLQSCDVIVDGILGTGLKGNVRANLVSLFQTINQANKPIVAIDLPSGLCADTGRILGAAICANHTISFIGLKQGLVTGDARSVTGQLHFAGLEVEEQFIELYSPSAQLLDYHSVAELLPTRSPVAHKGDHGRVTCIGGNLGYAGAVRLCAQAVVRSGAGLTSALCHSASILPLQLACPEVMARDWDGSKRILFERLKNQDVVAIGPGLGMDDWAKTAVQSVNQIQISKVVDADALNLLAQSPNRDGNRVITPHPGEAARLLAVSINDIESDRYAAVKALHQRYGGVVVLKGAGTLIFDGQTVFVCAVGNAGMASGGMGDVLTGVIAALIGQGLSISQAARLGVLVHSQAADDLVSTHGQIGLAASDLVPQIRRLLNGIHKL</sequence>
<accession>A0A0A5JGE5</accession>
<dbReference type="FunFam" id="3.40.50.10260:FF:000003">
    <property type="entry name" value="Multifunctional fusion protein"/>
    <property type="match status" value="1"/>
</dbReference>
<dbReference type="InterPro" id="IPR017953">
    <property type="entry name" value="Carbohydrate_kinase_pred_CS"/>
</dbReference>
<dbReference type="Proteomes" id="UP000030451">
    <property type="component" value="Unassembled WGS sequence"/>
</dbReference>
<comment type="function">
    <text evidence="18">Catalyzes the epimerization of the S- and R-forms of NAD(P)HX, a damaged form of NAD(P)H that is a result of enzymatic or heat-dependent hydration. This is a prerequisite for the S-specific NAD(P)H-hydrate dehydratase to allow the repair of both epimers of NAD(P)HX.</text>
</comment>
<dbReference type="SUPFAM" id="SSF64153">
    <property type="entry name" value="YjeF N-terminal domain-like"/>
    <property type="match status" value="1"/>
</dbReference>
<dbReference type="Pfam" id="PF03853">
    <property type="entry name" value="YjeF_N"/>
    <property type="match status" value="1"/>
</dbReference>
<dbReference type="PROSITE" id="PS01050">
    <property type="entry name" value="YJEF_C_2"/>
    <property type="match status" value="1"/>
</dbReference>
<proteinExistence type="inferred from homology"/>
<dbReference type="GO" id="GO:0046872">
    <property type="term" value="F:metal ion binding"/>
    <property type="evidence" value="ECO:0007669"/>
    <property type="project" value="UniProtKB-UniRule"/>
</dbReference>
<organism evidence="22 23">
    <name type="scientific">Photobacterium sp. (strain ATCC 43367)</name>
    <dbReference type="NCBI Taxonomy" id="379097"/>
    <lineage>
        <taxon>Bacteria</taxon>
        <taxon>Pseudomonadati</taxon>
        <taxon>Pseudomonadota</taxon>
        <taxon>Gammaproteobacteria</taxon>
        <taxon>Vibrionales</taxon>
        <taxon>Vibrionaceae</taxon>
        <taxon>Vibrio</taxon>
        <taxon>Vibrio oreintalis group</taxon>
    </lineage>
</organism>
<dbReference type="InterPro" id="IPR030677">
    <property type="entry name" value="Nnr"/>
</dbReference>
<evidence type="ECO:0000256" key="2">
    <source>
        <dbReference type="ARBA" id="ARBA00000909"/>
    </source>
</evidence>
<feature type="binding site" evidence="17">
    <location>
        <position position="435"/>
    </location>
    <ligand>
        <name>AMP</name>
        <dbReference type="ChEBI" id="CHEBI:456215"/>
    </ligand>
</feature>
<gene>
    <name evidence="18" type="primary">nnrE</name>
    <name evidence="17" type="synonym">nnrD</name>
    <name evidence="22" type="ORF">NM06_19290</name>
</gene>
<feature type="binding site" evidence="18">
    <location>
        <position position="127"/>
    </location>
    <ligand>
        <name>K(+)</name>
        <dbReference type="ChEBI" id="CHEBI:29103"/>
    </ligand>
</feature>
<feature type="binding site" evidence="18">
    <location>
        <position position="62"/>
    </location>
    <ligand>
        <name>K(+)</name>
        <dbReference type="ChEBI" id="CHEBI:29103"/>
    </ligand>
</feature>
<evidence type="ECO:0000256" key="4">
    <source>
        <dbReference type="ARBA" id="ARBA00009524"/>
    </source>
</evidence>
<evidence type="ECO:0000256" key="6">
    <source>
        <dbReference type="ARBA" id="ARBA00022741"/>
    </source>
</evidence>
<dbReference type="GO" id="GO:0046496">
    <property type="term" value="P:nicotinamide nucleotide metabolic process"/>
    <property type="evidence" value="ECO:0007669"/>
    <property type="project" value="UniProtKB-UniRule"/>
</dbReference>
<evidence type="ECO:0000256" key="1">
    <source>
        <dbReference type="ARBA" id="ARBA00000013"/>
    </source>
</evidence>
<dbReference type="Gene3D" id="3.40.50.10260">
    <property type="entry name" value="YjeF N-terminal domain"/>
    <property type="match status" value="1"/>
</dbReference>
<comment type="catalytic activity">
    <reaction evidence="2 18 19">
        <text>(6R)-NADPHX = (6S)-NADPHX</text>
        <dbReference type="Rhea" id="RHEA:32227"/>
        <dbReference type="ChEBI" id="CHEBI:64076"/>
        <dbReference type="ChEBI" id="CHEBI:64077"/>
        <dbReference type="EC" id="5.1.99.6"/>
    </reaction>
</comment>
<dbReference type="EC" id="5.1.99.6" evidence="19"/>
<comment type="function">
    <text evidence="14 19">Bifunctional enzyme that catalyzes the epimerization of the S- and R-forms of NAD(P)HX and the dehydration of the S-form of NAD(P)HX at the expense of ADP, which is converted to AMP. This allows the repair of both epimers of NAD(P)HX, a damaged form of NAD(P)H that is a result of enzymatic or heat-dependent hydration.</text>
</comment>
<dbReference type="CDD" id="cd01171">
    <property type="entry name" value="YXKO-related"/>
    <property type="match status" value="1"/>
</dbReference>
<comment type="subunit">
    <text evidence="17">Homotetramer.</text>
</comment>
<evidence type="ECO:0000259" key="21">
    <source>
        <dbReference type="PROSITE" id="PS51385"/>
    </source>
</evidence>
<comment type="caution">
    <text evidence="22">The sequence shown here is derived from an EMBL/GenBank/DDBJ whole genome shotgun (WGS) entry which is preliminary data.</text>
</comment>
<dbReference type="InterPro" id="IPR036652">
    <property type="entry name" value="YjeF_N_dom_sf"/>
</dbReference>
<evidence type="ECO:0000256" key="15">
    <source>
        <dbReference type="ARBA" id="ARBA00048238"/>
    </source>
</evidence>
<dbReference type="AlphaFoldDB" id="A0A0A5JGE5"/>
<keyword evidence="6 17" id="KW-0547">Nucleotide-binding</keyword>
<evidence type="ECO:0000256" key="11">
    <source>
        <dbReference type="ARBA" id="ARBA00023235"/>
    </source>
</evidence>
<evidence type="ECO:0000256" key="12">
    <source>
        <dbReference type="ARBA" id="ARBA00023239"/>
    </source>
</evidence>
<evidence type="ECO:0000256" key="14">
    <source>
        <dbReference type="ARBA" id="ARBA00025153"/>
    </source>
</evidence>
<dbReference type="PROSITE" id="PS51385">
    <property type="entry name" value="YJEF_N"/>
    <property type="match status" value="1"/>
</dbReference>
<feature type="binding site" evidence="18">
    <location>
        <position position="163"/>
    </location>
    <ligand>
        <name>K(+)</name>
        <dbReference type="ChEBI" id="CHEBI:29103"/>
    </ligand>
</feature>
<dbReference type="HAMAP" id="MF_01966">
    <property type="entry name" value="NADHX_epimerase"/>
    <property type="match status" value="1"/>
</dbReference>
<dbReference type="Pfam" id="PF01256">
    <property type="entry name" value="Carb_kinase"/>
    <property type="match status" value="1"/>
</dbReference>
<dbReference type="PIRSF" id="PIRSF017184">
    <property type="entry name" value="Nnr"/>
    <property type="match status" value="1"/>
</dbReference>
<evidence type="ECO:0000313" key="23">
    <source>
        <dbReference type="Proteomes" id="UP000030451"/>
    </source>
</evidence>
<dbReference type="RefSeq" id="WP_038193071.1">
    <property type="nucleotide sequence ID" value="NZ_JRWP01000057.1"/>
</dbReference>
<dbReference type="PROSITE" id="PS01049">
    <property type="entry name" value="YJEF_C_1"/>
    <property type="match status" value="1"/>
</dbReference>
<protein>
    <recommendedName>
        <fullName evidence="19">Bifunctional NAD(P)H-hydrate repair enzyme</fullName>
    </recommendedName>
    <alternativeName>
        <fullName evidence="19">Nicotinamide nucleotide repair protein</fullName>
    </alternativeName>
    <domain>
        <recommendedName>
            <fullName evidence="19">ADP-dependent (S)-NAD(P)H-hydrate dehydratase</fullName>
            <ecNumber evidence="19">4.2.1.136</ecNumber>
        </recommendedName>
        <alternativeName>
            <fullName evidence="19">ADP-dependent NAD(P)HX dehydratase</fullName>
        </alternativeName>
    </domain>
    <domain>
        <recommendedName>
            <fullName evidence="19">NAD(P)H-hydrate epimerase</fullName>
            <ecNumber evidence="19">5.1.99.6</ecNumber>
        </recommendedName>
    </domain>
</protein>
<keyword evidence="9 18" id="KW-0630">Potassium</keyword>
<keyword evidence="5 18" id="KW-0479">Metal-binding</keyword>
<evidence type="ECO:0000256" key="13">
    <source>
        <dbReference type="ARBA" id="ARBA00023268"/>
    </source>
</evidence>
<keyword evidence="12 17" id="KW-0456">Lyase</keyword>
<comment type="cofactor">
    <cofactor evidence="17">
        <name>Mg(2+)</name>
        <dbReference type="ChEBI" id="CHEBI:18420"/>
    </cofactor>
</comment>
<feature type="binding site" evidence="17">
    <location>
        <position position="436"/>
    </location>
    <ligand>
        <name>(6S)-NADPHX</name>
        <dbReference type="ChEBI" id="CHEBI:64076"/>
    </ligand>
</feature>
<dbReference type="PANTHER" id="PTHR12592">
    <property type="entry name" value="ATP-DEPENDENT (S)-NAD(P)H-HYDRATE DEHYDRATASE FAMILY MEMBER"/>
    <property type="match status" value="1"/>
</dbReference>
<feature type="binding site" evidence="17">
    <location>
        <position position="324"/>
    </location>
    <ligand>
        <name>(6S)-NADPHX</name>
        <dbReference type="ChEBI" id="CHEBI:64076"/>
    </ligand>
</feature>
<comment type="cofactor">
    <cofactor evidence="18 19">
        <name>K(+)</name>
        <dbReference type="ChEBI" id="CHEBI:29103"/>
    </cofactor>
    <text evidence="18 19">Binds 1 potassium ion per subunit.</text>
</comment>
<feature type="binding site" evidence="18">
    <location>
        <begin position="131"/>
        <end position="137"/>
    </location>
    <ligand>
        <name>(6S)-NADPHX</name>
        <dbReference type="ChEBI" id="CHEBI:64076"/>
    </ligand>
</feature>
<dbReference type="GO" id="GO:0052855">
    <property type="term" value="F:ADP-dependent NAD(P)H-hydrate dehydratase activity"/>
    <property type="evidence" value="ECO:0007669"/>
    <property type="project" value="UniProtKB-UniRule"/>
</dbReference>
<evidence type="ECO:0000256" key="7">
    <source>
        <dbReference type="ARBA" id="ARBA00022840"/>
    </source>
</evidence>
<feature type="binding site" evidence="17">
    <location>
        <begin position="407"/>
        <end position="411"/>
    </location>
    <ligand>
        <name>AMP</name>
        <dbReference type="ChEBI" id="CHEBI:456215"/>
    </ligand>
</feature>
<keyword evidence="10 17" id="KW-0520">NAD</keyword>
<feature type="binding site" evidence="18">
    <location>
        <position position="160"/>
    </location>
    <ligand>
        <name>(6S)-NADPHX</name>
        <dbReference type="ChEBI" id="CHEBI:64076"/>
    </ligand>
</feature>
<comment type="similarity">
    <text evidence="18">Belongs to the NnrE/AIBP family.</text>
</comment>